<accession>A0A840PE41</accession>
<dbReference type="AlphaFoldDB" id="A0A840PE41"/>
<keyword evidence="3" id="KW-1185">Reference proteome</keyword>
<name>A0A840PE41_9ACTN</name>
<organism evidence="2 3">
    <name type="scientific">Thermocatellispora tengchongensis</name>
    <dbReference type="NCBI Taxonomy" id="1073253"/>
    <lineage>
        <taxon>Bacteria</taxon>
        <taxon>Bacillati</taxon>
        <taxon>Actinomycetota</taxon>
        <taxon>Actinomycetes</taxon>
        <taxon>Streptosporangiales</taxon>
        <taxon>Streptosporangiaceae</taxon>
        <taxon>Thermocatellispora</taxon>
    </lineage>
</organism>
<dbReference type="RefSeq" id="WP_185053047.1">
    <property type="nucleotide sequence ID" value="NZ_BAABIX010000017.1"/>
</dbReference>
<proteinExistence type="predicted"/>
<evidence type="ECO:0000313" key="3">
    <source>
        <dbReference type="Proteomes" id="UP000578449"/>
    </source>
</evidence>
<dbReference type="EMBL" id="JACHGN010000013">
    <property type="protein sequence ID" value="MBB5136111.1"/>
    <property type="molecule type" value="Genomic_DNA"/>
</dbReference>
<keyword evidence="1" id="KW-1133">Transmembrane helix</keyword>
<protein>
    <recommendedName>
        <fullName evidence="4">DUF4878 domain-containing protein</fullName>
    </recommendedName>
</protein>
<keyword evidence="1" id="KW-0812">Transmembrane</keyword>
<dbReference type="Proteomes" id="UP000578449">
    <property type="component" value="Unassembled WGS sequence"/>
</dbReference>
<evidence type="ECO:0000313" key="2">
    <source>
        <dbReference type="EMBL" id="MBB5136111.1"/>
    </source>
</evidence>
<sequence length="171" mass="18700">MTLLAVIAICAAVTVVSIVALVLVFAPPPTERRAAAQPAPDDPGLQEQIQRPVQAAAQAALDLYTSGNYGEFWGLWSADSQESVRRENYVRRFELCKPLTEGLPFVIRGVNQQGDVAKVEANRMSSTFSFEFHYEDGAWRYVPPADAIASYAKPVEEQVAREQAAGACAQR</sequence>
<comment type="caution">
    <text evidence="2">The sequence shown here is derived from an EMBL/GenBank/DDBJ whole genome shotgun (WGS) entry which is preliminary data.</text>
</comment>
<evidence type="ECO:0000256" key="1">
    <source>
        <dbReference type="SAM" id="Phobius"/>
    </source>
</evidence>
<gene>
    <name evidence="2" type="ORF">HNP84_005855</name>
</gene>
<reference evidence="2 3" key="1">
    <citation type="submission" date="2020-08" db="EMBL/GenBank/DDBJ databases">
        <title>Genomic Encyclopedia of Type Strains, Phase IV (KMG-IV): sequencing the most valuable type-strain genomes for metagenomic binning, comparative biology and taxonomic classification.</title>
        <authorList>
            <person name="Goeker M."/>
        </authorList>
    </citation>
    <scope>NUCLEOTIDE SEQUENCE [LARGE SCALE GENOMIC DNA]</scope>
    <source>
        <strain evidence="2 3">DSM 45615</strain>
    </source>
</reference>
<keyword evidence="1" id="KW-0472">Membrane</keyword>
<feature type="transmembrane region" description="Helical" evidence="1">
    <location>
        <begin position="6"/>
        <end position="26"/>
    </location>
</feature>
<evidence type="ECO:0008006" key="4">
    <source>
        <dbReference type="Google" id="ProtNLM"/>
    </source>
</evidence>